<keyword evidence="2 5" id="KW-0812">Transmembrane</keyword>
<evidence type="ECO:0000256" key="2">
    <source>
        <dbReference type="ARBA" id="ARBA00022692"/>
    </source>
</evidence>
<comment type="caution">
    <text evidence="6">The sequence shown here is derived from an EMBL/GenBank/DDBJ whole genome shotgun (WGS) entry which is preliminary data.</text>
</comment>
<accession>K6UMF7</accession>
<evidence type="ECO:0000256" key="1">
    <source>
        <dbReference type="ARBA" id="ARBA00004141"/>
    </source>
</evidence>
<evidence type="ECO:0000256" key="5">
    <source>
        <dbReference type="SAM" id="Phobius"/>
    </source>
</evidence>
<dbReference type="InterPro" id="IPR003339">
    <property type="entry name" value="ABC/ECF_trnsptr_transmembrane"/>
</dbReference>
<dbReference type="STRING" id="100225.SAMN05421595_0598"/>
<organism evidence="6 7">
    <name type="scientific">Austwickia chelonae NBRC 105200</name>
    <dbReference type="NCBI Taxonomy" id="1184607"/>
    <lineage>
        <taxon>Bacteria</taxon>
        <taxon>Bacillati</taxon>
        <taxon>Actinomycetota</taxon>
        <taxon>Actinomycetes</taxon>
        <taxon>Micrococcales</taxon>
        <taxon>Dermatophilaceae</taxon>
        <taxon>Austwickia</taxon>
    </lineage>
</organism>
<dbReference type="OrthoDB" id="509049at2"/>
<name>K6UMF7_9MICO</name>
<evidence type="ECO:0000313" key="6">
    <source>
        <dbReference type="EMBL" id="GAB78081.1"/>
    </source>
</evidence>
<sequence>MLTGLYLPGDSLVHRAWPSVKMLFLMAVTILLFVFSDLRTVSAVAVVVVVLYVTAGVPTQVAVAQIWPLRWFVLMLFAYQWWSKDWLFAAVMCANLVVAVAGASLVTLTTRVQDMLETTVVLAERLPRRLVDAERWGLLCALTVRSIPVVGRLLEETRDARRARGLERSLRALATPTVIRTIHHAGHVGDALAARGVDD</sequence>
<feature type="transmembrane region" description="Helical" evidence="5">
    <location>
        <begin position="20"/>
        <end position="36"/>
    </location>
</feature>
<dbReference type="CDD" id="cd16914">
    <property type="entry name" value="EcfT"/>
    <property type="match status" value="1"/>
</dbReference>
<keyword evidence="3 5" id="KW-1133">Transmembrane helix</keyword>
<feature type="transmembrane region" description="Helical" evidence="5">
    <location>
        <begin position="87"/>
        <end position="108"/>
    </location>
</feature>
<comment type="subcellular location">
    <subcellularLocation>
        <location evidence="1">Membrane</location>
        <topology evidence="1">Multi-pass membrane protein</topology>
    </subcellularLocation>
</comment>
<dbReference type="AlphaFoldDB" id="K6UMF7"/>
<dbReference type="Pfam" id="PF02361">
    <property type="entry name" value="CbiQ"/>
    <property type="match status" value="1"/>
</dbReference>
<protein>
    <submittedName>
        <fullName evidence="6">Putative ABC transporter permease protein</fullName>
    </submittedName>
</protein>
<dbReference type="Proteomes" id="UP000008495">
    <property type="component" value="Unassembled WGS sequence"/>
</dbReference>
<proteinExistence type="predicted"/>
<dbReference type="RefSeq" id="WP_006502835.1">
    <property type="nucleotide sequence ID" value="NZ_BAGZ01000008.1"/>
</dbReference>
<dbReference type="eggNOG" id="COG0619">
    <property type="taxonomic scope" value="Bacteria"/>
</dbReference>
<dbReference type="GO" id="GO:0005886">
    <property type="term" value="C:plasma membrane"/>
    <property type="evidence" value="ECO:0007669"/>
    <property type="project" value="UniProtKB-ARBA"/>
</dbReference>
<feature type="transmembrane region" description="Helical" evidence="5">
    <location>
        <begin position="43"/>
        <end position="67"/>
    </location>
</feature>
<gene>
    <name evidence="6" type="ORF">AUCHE_08_03250</name>
</gene>
<reference evidence="6 7" key="1">
    <citation type="submission" date="2012-08" db="EMBL/GenBank/DDBJ databases">
        <title>Whole genome shotgun sequence of Austwickia chelonae NBRC 105200.</title>
        <authorList>
            <person name="Yoshida I."/>
            <person name="Hosoyama A."/>
            <person name="Tsuchikane K."/>
            <person name="Katsumata H."/>
            <person name="Ando Y."/>
            <person name="Ohji S."/>
            <person name="Hamada M."/>
            <person name="Tamura T."/>
            <person name="Yamazoe A."/>
            <person name="Yamazaki S."/>
            <person name="Fujita N."/>
        </authorList>
    </citation>
    <scope>NUCLEOTIDE SEQUENCE [LARGE SCALE GENOMIC DNA]</scope>
    <source>
        <strain evidence="6 7">NBRC 105200</strain>
    </source>
</reference>
<keyword evidence="7" id="KW-1185">Reference proteome</keyword>
<evidence type="ECO:0000256" key="3">
    <source>
        <dbReference type="ARBA" id="ARBA00022989"/>
    </source>
</evidence>
<evidence type="ECO:0000256" key="4">
    <source>
        <dbReference type="ARBA" id="ARBA00023136"/>
    </source>
</evidence>
<keyword evidence="4 5" id="KW-0472">Membrane</keyword>
<evidence type="ECO:0000313" key="7">
    <source>
        <dbReference type="Proteomes" id="UP000008495"/>
    </source>
</evidence>
<dbReference type="EMBL" id="BAGZ01000008">
    <property type="protein sequence ID" value="GAB78081.1"/>
    <property type="molecule type" value="Genomic_DNA"/>
</dbReference>